<dbReference type="Proteomes" id="UP000078503">
    <property type="component" value="Unassembled WGS sequence"/>
</dbReference>
<keyword evidence="2" id="KW-1185">Reference proteome</keyword>
<sequence>MINDHIQKQQGGDHSTNVQAESVTINGISYSDARTIALDVYKANFLELSQSAAQLARARAEELTDSFLRKLKEEHESAITELQQPAMQAALYEAQKQYAKTGDADLEGMLVDILVQRASTPERNTKQIVLDEALEVVSKLTPDQLDMLSMNFALTRLSRGGVTSQNALVDFFTNELLKFGNGQNPHQSWVEHLAYSGCVTLMDASWYKEIPELILGQYPAMFQKGFDEEQFVASIGDSSEKYKPLLKHSYHTVSLLEFNLLTEDALGEKAEELGFEEQDISKLKSLFTSNLMNKNEVKDWLVEKVPGLADLINNWGGEDSRLSKMQLTTVGIALAQANYTRKVNLKFDLGIWIK</sequence>
<dbReference type="AlphaFoldDB" id="A0A178K7Q8"/>
<reference evidence="1 2" key="1">
    <citation type="submission" date="2016-03" db="EMBL/GenBank/DDBJ databases">
        <title>Photobacterium proteolyticum sp. nov. a protease producing bacterium isolated from ocean sediments of Laizhou Bay.</title>
        <authorList>
            <person name="Li Y."/>
        </authorList>
    </citation>
    <scope>NUCLEOTIDE SEQUENCE [LARGE SCALE GENOMIC DNA]</scope>
    <source>
        <strain evidence="1 2">R-40508</strain>
    </source>
</reference>
<proteinExistence type="predicted"/>
<gene>
    <name evidence="1" type="ORF">A3K86_16905</name>
</gene>
<evidence type="ECO:0000313" key="1">
    <source>
        <dbReference type="EMBL" id="OAN13331.1"/>
    </source>
</evidence>
<comment type="caution">
    <text evidence="1">The sequence shown here is derived from an EMBL/GenBank/DDBJ whole genome shotgun (WGS) entry which is preliminary data.</text>
</comment>
<dbReference type="InterPro" id="IPR053773">
    <property type="entry name" value="Vpar_1526-like"/>
</dbReference>
<evidence type="ECO:0000313" key="2">
    <source>
        <dbReference type="Proteomes" id="UP000078503"/>
    </source>
</evidence>
<organism evidence="1 2">
    <name type="scientific">Photobacterium jeanii</name>
    <dbReference type="NCBI Taxonomy" id="858640"/>
    <lineage>
        <taxon>Bacteria</taxon>
        <taxon>Pseudomonadati</taxon>
        <taxon>Pseudomonadota</taxon>
        <taxon>Gammaproteobacteria</taxon>
        <taxon>Vibrionales</taxon>
        <taxon>Vibrionaceae</taxon>
        <taxon>Photobacterium</taxon>
    </lineage>
</organism>
<dbReference type="NCBIfam" id="NF045477">
    <property type="entry name" value="LPO_1073_dom"/>
    <property type="match status" value="1"/>
</dbReference>
<dbReference type="EMBL" id="LVHF01000029">
    <property type="protein sequence ID" value="OAN13331.1"/>
    <property type="molecule type" value="Genomic_DNA"/>
</dbReference>
<accession>A0A178K7Q8</accession>
<protein>
    <submittedName>
        <fullName evidence="1">Uncharacterized protein</fullName>
    </submittedName>
</protein>
<dbReference type="STRING" id="858640.A3K86_16905"/>
<dbReference type="RefSeq" id="WP_068333828.1">
    <property type="nucleotide sequence ID" value="NZ_LVHF01000029.1"/>
</dbReference>
<name>A0A178K7Q8_9GAMM</name>
<dbReference type="OrthoDB" id="9156966at2"/>